<gene>
    <name evidence="1" type="ORF">VITFI_CDS2383</name>
</gene>
<keyword evidence="2" id="KW-1185">Reference proteome</keyword>
<accession>A0A221KGL6</accession>
<protein>
    <recommendedName>
        <fullName evidence="3">Magnesium transporter MgtE intracellular domain-containing protein</fullName>
    </recommendedName>
</protein>
<reference evidence="1 2" key="1">
    <citation type="submission" date="2017-07" db="EMBL/GenBank/DDBJ databases">
        <title>Complete Genome Sequence of the cosmetic ferment Vitreoscilla filiformis (ATCC15551).</title>
        <authorList>
            <person name="Contreras S."/>
            <person name="Sagory-Zalkind P."/>
            <person name="Blanquart H."/>
            <person name="Iltis A."/>
            <person name="Morand S.C."/>
        </authorList>
    </citation>
    <scope>NUCLEOTIDE SEQUENCE [LARGE SCALE GENOMIC DNA]</scope>
    <source>
        <strain evidence="1 2">ATCC 15551</strain>
    </source>
</reference>
<dbReference type="AlphaFoldDB" id="A0A221KGL6"/>
<organism evidence="1 2">
    <name type="scientific">Vitreoscilla filiformis</name>
    <dbReference type="NCBI Taxonomy" id="63"/>
    <lineage>
        <taxon>Bacteria</taxon>
        <taxon>Pseudomonadati</taxon>
        <taxon>Pseudomonadota</taxon>
        <taxon>Betaproteobacteria</taxon>
        <taxon>Neisseriales</taxon>
        <taxon>Neisseriaceae</taxon>
        <taxon>Vitreoscilla</taxon>
    </lineage>
</organism>
<dbReference type="EMBL" id="CP022423">
    <property type="protein sequence ID" value="ASM78161.1"/>
    <property type="molecule type" value="Genomic_DNA"/>
</dbReference>
<name>A0A221KGL6_VITFI</name>
<evidence type="ECO:0000313" key="1">
    <source>
        <dbReference type="EMBL" id="ASM78161.1"/>
    </source>
</evidence>
<evidence type="ECO:0000313" key="2">
    <source>
        <dbReference type="Proteomes" id="UP000199729"/>
    </source>
</evidence>
<proteinExistence type="predicted"/>
<sequence length="221" mass="23622">MVIAGLFVVGAASVELLDDSKDVATGQSSESLIDRIRQSAGTPEQRQALSQASPAQLRALMAQATPEQLRAMAAQASPEQLQVLVNQASREQLQAFGGAASAPVNIDRAALMRRDEPADDAPALATDRTLTQAALQRPGATTTAHMAESTGLKADLEEVTLARAVSFDSTPPDSSERTTSFCDTRRDLEDPAWQAHLVGHRTPTRWFQRPPSFQLSADCGT</sequence>
<dbReference type="KEGG" id="vff:VITFI_CDS2383"/>
<evidence type="ECO:0008006" key="3">
    <source>
        <dbReference type="Google" id="ProtNLM"/>
    </source>
</evidence>
<dbReference type="Proteomes" id="UP000199729">
    <property type="component" value="Chromosome"/>
</dbReference>